<keyword evidence="1" id="KW-0001">2Fe-2S</keyword>
<accession>A0A9X1DCF3</accession>
<dbReference type="Gene3D" id="2.102.10.10">
    <property type="entry name" value="Rieske [2Fe-2S] iron-sulphur domain"/>
    <property type="match status" value="1"/>
</dbReference>
<dbReference type="InterPro" id="IPR017941">
    <property type="entry name" value="Rieske_2Fe-2S"/>
</dbReference>
<keyword evidence="2" id="KW-0479">Metal-binding</keyword>
<reference evidence="8" key="1">
    <citation type="submission" date="2021-05" db="EMBL/GenBank/DDBJ databases">
        <title>Genome of Sphingobium sp. strain.</title>
        <authorList>
            <person name="Fan R."/>
        </authorList>
    </citation>
    <scope>NUCLEOTIDE SEQUENCE</scope>
    <source>
        <strain evidence="8">H33</strain>
    </source>
</reference>
<dbReference type="AlphaFoldDB" id="A0A9X1DCF3"/>
<comment type="caution">
    <text evidence="8">The sequence shown here is derived from an EMBL/GenBank/DDBJ whole genome shotgun (WGS) entry which is preliminary data.</text>
</comment>
<evidence type="ECO:0000313" key="8">
    <source>
        <dbReference type="EMBL" id="MBT2187295.1"/>
    </source>
</evidence>
<evidence type="ECO:0000256" key="4">
    <source>
        <dbReference type="ARBA" id="ARBA00023004"/>
    </source>
</evidence>
<dbReference type="PANTHER" id="PTHR21266:SF60">
    <property type="entry name" value="3-KETOSTEROID-9-ALPHA-MONOOXYGENASE, OXYGENASE COMPONENT"/>
    <property type="match status" value="1"/>
</dbReference>
<evidence type="ECO:0000259" key="7">
    <source>
        <dbReference type="PROSITE" id="PS51296"/>
    </source>
</evidence>
<dbReference type="RefSeq" id="WP_214623121.1">
    <property type="nucleotide sequence ID" value="NZ_JAHGAW010000006.1"/>
</dbReference>
<dbReference type="Proteomes" id="UP001138757">
    <property type="component" value="Unassembled WGS sequence"/>
</dbReference>
<evidence type="ECO:0000256" key="5">
    <source>
        <dbReference type="ARBA" id="ARBA00023014"/>
    </source>
</evidence>
<sequence>MSDANIQEAPVAPPQPHTGQVYGKAHDGKYLKNWNPLMLAADLPEGKIVGVNFLGTRVIVYRGPDGKPVVQSAYCPHVGADLAQGCLVNGAVRCAYHHWQFGPDGQCVDIPDETVIPSAVRIHPYPAGERWGIIWAFNGEEALFDLPEFPNLSEDEVYYKAYHHALRPIEGWISSSNLVDFQHLKTVHNIPDPNPVRVDFDDYVVTVRQESNVRVADTQLYGGTWLAAHLQLTGGIERLFMAGSSQVAAGWSDAYFIVAMRKSQAEEMGYEAADAELEKRVDYVHKLYAEDEPILFSLRFRGFQKSTLIRSDKYFGQFLQYMEKYPRSAPFDV</sequence>
<feature type="region of interest" description="Disordered" evidence="6">
    <location>
        <begin position="1"/>
        <end position="22"/>
    </location>
</feature>
<dbReference type="GO" id="GO:0046872">
    <property type="term" value="F:metal ion binding"/>
    <property type="evidence" value="ECO:0007669"/>
    <property type="project" value="UniProtKB-KW"/>
</dbReference>
<keyword evidence="3" id="KW-0560">Oxidoreductase</keyword>
<name>A0A9X1DCF3_9SPHN</name>
<proteinExistence type="predicted"/>
<protein>
    <submittedName>
        <fullName evidence="8">Rieske 2Fe-2S domain-containing protein</fullName>
    </submittedName>
</protein>
<dbReference type="EMBL" id="JAHGAW010000006">
    <property type="protein sequence ID" value="MBT2187295.1"/>
    <property type="molecule type" value="Genomic_DNA"/>
</dbReference>
<dbReference type="GO" id="GO:0016491">
    <property type="term" value="F:oxidoreductase activity"/>
    <property type="evidence" value="ECO:0007669"/>
    <property type="project" value="UniProtKB-KW"/>
</dbReference>
<keyword evidence="5" id="KW-0411">Iron-sulfur</keyword>
<keyword evidence="9" id="KW-1185">Reference proteome</keyword>
<evidence type="ECO:0000256" key="1">
    <source>
        <dbReference type="ARBA" id="ARBA00022714"/>
    </source>
</evidence>
<evidence type="ECO:0000256" key="2">
    <source>
        <dbReference type="ARBA" id="ARBA00022723"/>
    </source>
</evidence>
<keyword evidence="4" id="KW-0408">Iron</keyword>
<dbReference type="PROSITE" id="PS51296">
    <property type="entry name" value="RIESKE"/>
    <property type="match status" value="1"/>
</dbReference>
<dbReference type="Pfam" id="PF00355">
    <property type="entry name" value="Rieske"/>
    <property type="match status" value="1"/>
</dbReference>
<dbReference type="SUPFAM" id="SSF50022">
    <property type="entry name" value="ISP domain"/>
    <property type="match status" value="1"/>
</dbReference>
<dbReference type="InterPro" id="IPR050584">
    <property type="entry name" value="Cholesterol_7-desaturase"/>
</dbReference>
<evidence type="ECO:0000313" key="9">
    <source>
        <dbReference type="Proteomes" id="UP001138757"/>
    </source>
</evidence>
<dbReference type="InterPro" id="IPR036922">
    <property type="entry name" value="Rieske_2Fe-2S_sf"/>
</dbReference>
<gene>
    <name evidence="8" type="ORF">KK488_10100</name>
</gene>
<organism evidence="8 9">
    <name type="scientific">Sphingobium nicotianae</name>
    <dbReference type="NCBI Taxonomy" id="2782607"/>
    <lineage>
        <taxon>Bacteria</taxon>
        <taxon>Pseudomonadati</taxon>
        <taxon>Pseudomonadota</taxon>
        <taxon>Alphaproteobacteria</taxon>
        <taxon>Sphingomonadales</taxon>
        <taxon>Sphingomonadaceae</taxon>
        <taxon>Sphingobium</taxon>
    </lineage>
</organism>
<evidence type="ECO:0000256" key="6">
    <source>
        <dbReference type="SAM" id="MobiDB-lite"/>
    </source>
</evidence>
<dbReference type="PANTHER" id="PTHR21266">
    <property type="entry name" value="IRON-SULFUR DOMAIN CONTAINING PROTEIN"/>
    <property type="match status" value="1"/>
</dbReference>
<feature type="domain" description="Rieske" evidence="7">
    <location>
        <begin position="35"/>
        <end position="136"/>
    </location>
</feature>
<evidence type="ECO:0000256" key="3">
    <source>
        <dbReference type="ARBA" id="ARBA00023002"/>
    </source>
</evidence>
<dbReference type="GO" id="GO:0051537">
    <property type="term" value="F:2 iron, 2 sulfur cluster binding"/>
    <property type="evidence" value="ECO:0007669"/>
    <property type="project" value="UniProtKB-KW"/>
</dbReference>